<sequence length="156" mass="18517">MDHERVSTSVFVILLAFAILYVMNAEVAEAHTCSWGFPKFYLSAENQMEKPATAIKIHCKSKDNDMGEHILWNGMHTSFSFRPQIFNRSFFWCDVFWNDRWVVFDAYIDRRDYDRCTDNDCDSYSTTNPICKQIKMCLHDTKAPFKYTDSKWIRHN</sequence>
<organism evidence="7 8">
    <name type="scientific">Kalanchoe fedtschenkoi</name>
    <name type="common">Lavender scallops</name>
    <name type="synonym">South American air plant</name>
    <dbReference type="NCBI Taxonomy" id="63787"/>
    <lineage>
        <taxon>Eukaryota</taxon>
        <taxon>Viridiplantae</taxon>
        <taxon>Streptophyta</taxon>
        <taxon>Embryophyta</taxon>
        <taxon>Tracheophyta</taxon>
        <taxon>Spermatophyta</taxon>
        <taxon>Magnoliopsida</taxon>
        <taxon>eudicotyledons</taxon>
        <taxon>Gunneridae</taxon>
        <taxon>Pentapetalae</taxon>
        <taxon>Saxifragales</taxon>
        <taxon>Crassulaceae</taxon>
        <taxon>Kalanchoe</taxon>
    </lineage>
</organism>
<keyword evidence="5 6" id="KW-0732">Signal</keyword>
<dbReference type="PANTHER" id="PTHR31232">
    <property type="match status" value="1"/>
</dbReference>
<dbReference type="Pfam" id="PF05938">
    <property type="entry name" value="Self-incomp_S1"/>
    <property type="match status" value="1"/>
</dbReference>
<keyword evidence="4 6" id="KW-0964">Secreted</keyword>
<evidence type="ECO:0000313" key="8">
    <source>
        <dbReference type="Proteomes" id="UP000594263"/>
    </source>
</evidence>
<evidence type="ECO:0000256" key="5">
    <source>
        <dbReference type="ARBA" id="ARBA00022729"/>
    </source>
</evidence>
<dbReference type="InterPro" id="IPR010264">
    <property type="entry name" value="Self-incomp_S1"/>
</dbReference>
<dbReference type="AlphaFoldDB" id="A0A7N0UGR5"/>
<accession>A0A7N0UGR5</accession>
<reference evidence="7" key="1">
    <citation type="submission" date="2021-01" db="UniProtKB">
        <authorList>
            <consortium name="EnsemblPlants"/>
        </authorList>
    </citation>
    <scope>IDENTIFICATION</scope>
</reference>
<keyword evidence="8" id="KW-1185">Reference proteome</keyword>
<evidence type="ECO:0000256" key="3">
    <source>
        <dbReference type="ARBA" id="ARBA00022471"/>
    </source>
</evidence>
<keyword evidence="3 6" id="KW-0713">Self-incompatibility</keyword>
<dbReference type="Gramene" id="Kaladp0068s0007.1.v1.1">
    <property type="protein sequence ID" value="Kaladp0068s0007.1.v1.1"/>
    <property type="gene ID" value="Kaladp0068s0007.v1.1"/>
</dbReference>
<feature type="signal peptide" evidence="6">
    <location>
        <begin position="1"/>
        <end position="30"/>
    </location>
</feature>
<evidence type="ECO:0000256" key="4">
    <source>
        <dbReference type="ARBA" id="ARBA00022525"/>
    </source>
</evidence>
<evidence type="ECO:0000256" key="1">
    <source>
        <dbReference type="ARBA" id="ARBA00004613"/>
    </source>
</evidence>
<evidence type="ECO:0000313" key="7">
    <source>
        <dbReference type="EnsemblPlants" id="Kaladp0068s0007.1.v1.1"/>
    </source>
</evidence>
<evidence type="ECO:0000256" key="6">
    <source>
        <dbReference type="RuleBase" id="RU367044"/>
    </source>
</evidence>
<comment type="similarity">
    <text evidence="2 6">Belongs to the plant self-incompatibility (S1) protein family.</text>
</comment>
<name>A0A7N0UGR5_KALFE</name>
<protein>
    <recommendedName>
        <fullName evidence="6">S-protein homolog</fullName>
    </recommendedName>
</protein>
<dbReference type="GO" id="GO:0060320">
    <property type="term" value="P:rejection of self pollen"/>
    <property type="evidence" value="ECO:0007669"/>
    <property type="project" value="UniProtKB-KW"/>
</dbReference>
<dbReference type="GO" id="GO:0005576">
    <property type="term" value="C:extracellular region"/>
    <property type="evidence" value="ECO:0007669"/>
    <property type="project" value="UniProtKB-SubCell"/>
</dbReference>
<dbReference type="PANTHER" id="PTHR31232:SF18">
    <property type="entry name" value="S-PROTEIN HOMOLOG"/>
    <property type="match status" value="1"/>
</dbReference>
<proteinExistence type="inferred from homology"/>
<evidence type="ECO:0000256" key="2">
    <source>
        <dbReference type="ARBA" id="ARBA00005581"/>
    </source>
</evidence>
<feature type="chain" id="PRO_5029930676" description="S-protein homolog" evidence="6">
    <location>
        <begin position="31"/>
        <end position="156"/>
    </location>
</feature>
<dbReference type="EnsemblPlants" id="Kaladp0068s0007.1.v1.1">
    <property type="protein sequence ID" value="Kaladp0068s0007.1.v1.1"/>
    <property type="gene ID" value="Kaladp0068s0007.v1.1"/>
</dbReference>
<dbReference type="Proteomes" id="UP000594263">
    <property type="component" value="Unplaced"/>
</dbReference>
<comment type="subcellular location">
    <subcellularLocation>
        <location evidence="1 6">Secreted</location>
    </subcellularLocation>
</comment>